<dbReference type="CDD" id="cd16373">
    <property type="entry name" value="DMSOR_beta_like"/>
    <property type="match status" value="1"/>
</dbReference>
<keyword evidence="1" id="KW-0479">Metal-binding</keyword>
<gene>
    <name evidence="5" type="ORF">KKC1_31690</name>
</gene>
<keyword evidence="3" id="KW-0411">Iron-sulfur</keyword>
<evidence type="ECO:0000256" key="2">
    <source>
        <dbReference type="ARBA" id="ARBA00023004"/>
    </source>
</evidence>
<evidence type="ECO:0000259" key="4">
    <source>
        <dbReference type="PROSITE" id="PS51379"/>
    </source>
</evidence>
<sequence>MALGNKEHNPFAWVVGGLLAYAGLDMVKGPGRKLLRPPGAVPEKTFLGLCLRCGKCAQACPYRAIKIAGAWAGASSGTPYITARKTPCYLCEDFHCIKACSSGALREVAREEVAMGTARINQATCIAWQGMRCEVCYRRCPFMGKAIVIERFHNYATGKHAVFGPVVKKEHCVGCGICEHVCITDVPSITVTPR</sequence>
<dbReference type="InterPro" id="IPR017900">
    <property type="entry name" value="4Fe4S_Fe_S_CS"/>
</dbReference>
<feature type="domain" description="4Fe-4S ferredoxin-type" evidence="4">
    <location>
        <begin position="40"/>
        <end position="70"/>
    </location>
</feature>
<dbReference type="SUPFAM" id="SSF54862">
    <property type="entry name" value="4Fe-4S ferredoxins"/>
    <property type="match status" value="1"/>
</dbReference>
<dbReference type="InterPro" id="IPR017896">
    <property type="entry name" value="4Fe4S_Fe-S-bd"/>
</dbReference>
<dbReference type="PROSITE" id="PS51379">
    <property type="entry name" value="4FE4S_FER_2"/>
    <property type="match status" value="2"/>
</dbReference>
<dbReference type="AlphaFoldDB" id="A0A1Z5HXI9"/>
<dbReference type="GO" id="GO:0051536">
    <property type="term" value="F:iron-sulfur cluster binding"/>
    <property type="evidence" value="ECO:0007669"/>
    <property type="project" value="UniProtKB-KW"/>
</dbReference>
<dbReference type="EMBL" id="BDGJ01000197">
    <property type="protein sequence ID" value="GAW94051.1"/>
    <property type="molecule type" value="Genomic_DNA"/>
</dbReference>
<evidence type="ECO:0000256" key="1">
    <source>
        <dbReference type="ARBA" id="ARBA00022723"/>
    </source>
</evidence>
<comment type="caution">
    <text evidence="5">The sequence shown here is derived from an EMBL/GenBank/DDBJ whole genome shotgun (WGS) entry which is preliminary data.</text>
</comment>
<keyword evidence="2" id="KW-0408">Iron</keyword>
<reference evidence="6" key="1">
    <citation type="journal article" date="2017" name="Appl. Environ. Microbiol.">
        <title>Genomic Analysis of Calderihabitans maritimus KKC1, a Thermophilic, Hydrogenogenic, Carboxydotrophic Bacterium Isolated from Marine Sediment.</title>
        <authorList>
            <person name="Omae K."/>
            <person name="Yoneda Y."/>
            <person name="Fukuyama Y."/>
            <person name="Yoshida T."/>
            <person name="Sako Y."/>
        </authorList>
    </citation>
    <scope>NUCLEOTIDE SEQUENCE [LARGE SCALE GENOMIC DNA]</scope>
    <source>
        <strain evidence="6">KKC1</strain>
    </source>
</reference>
<feature type="domain" description="4Fe-4S ferredoxin-type" evidence="4">
    <location>
        <begin position="163"/>
        <end position="192"/>
    </location>
</feature>
<keyword evidence="6" id="KW-1185">Reference proteome</keyword>
<dbReference type="GO" id="GO:0046872">
    <property type="term" value="F:metal ion binding"/>
    <property type="evidence" value="ECO:0007669"/>
    <property type="project" value="UniProtKB-KW"/>
</dbReference>
<evidence type="ECO:0000313" key="5">
    <source>
        <dbReference type="EMBL" id="GAW94051.1"/>
    </source>
</evidence>
<dbReference type="Pfam" id="PF12838">
    <property type="entry name" value="Fer4_7"/>
    <property type="match status" value="1"/>
</dbReference>
<evidence type="ECO:0000313" key="6">
    <source>
        <dbReference type="Proteomes" id="UP000197032"/>
    </source>
</evidence>
<evidence type="ECO:0000256" key="3">
    <source>
        <dbReference type="ARBA" id="ARBA00023014"/>
    </source>
</evidence>
<dbReference type="OrthoDB" id="9794954at2"/>
<dbReference type="Gene3D" id="3.30.70.20">
    <property type="match status" value="2"/>
</dbReference>
<accession>A0A1Z5HXI9</accession>
<dbReference type="Proteomes" id="UP000197032">
    <property type="component" value="Unassembled WGS sequence"/>
</dbReference>
<proteinExistence type="predicted"/>
<protein>
    <submittedName>
        <fullName evidence="5">Quinol dehydrogenase periplasmic component</fullName>
    </submittedName>
</protein>
<name>A0A1Z5HXI9_9FIRM</name>
<organism evidence="5 6">
    <name type="scientific">Calderihabitans maritimus</name>
    <dbReference type="NCBI Taxonomy" id="1246530"/>
    <lineage>
        <taxon>Bacteria</taxon>
        <taxon>Bacillati</taxon>
        <taxon>Bacillota</taxon>
        <taxon>Clostridia</taxon>
        <taxon>Neomoorellales</taxon>
        <taxon>Calderihabitantaceae</taxon>
        <taxon>Calderihabitans</taxon>
    </lineage>
</organism>
<dbReference type="PROSITE" id="PS00198">
    <property type="entry name" value="4FE4S_FER_1"/>
    <property type="match status" value="1"/>
</dbReference>